<feature type="compositionally biased region" description="Basic residues" evidence="1">
    <location>
        <begin position="27"/>
        <end position="39"/>
    </location>
</feature>
<evidence type="ECO:0000256" key="1">
    <source>
        <dbReference type="SAM" id="MobiDB-lite"/>
    </source>
</evidence>
<gene>
    <name evidence="2" type="ORF">EVAR_72166_1</name>
</gene>
<evidence type="ECO:0000313" key="3">
    <source>
        <dbReference type="Proteomes" id="UP000299102"/>
    </source>
</evidence>
<reference evidence="2 3" key="1">
    <citation type="journal article" date="2019" name="Commun. Biol.">
        <title>The bagworm genome reveals a unique fibroin gene that provides high tensile strength.</title>
        <authorList>
            <person name="Kono N."/>
            <person name="Nakamura H."/>
            <person name="Ohtoshi R."/>
            <person name="Tomita M."/>
            <person name="Numata K."/>
            <person name="Arakawa K."/>
        </authorList>
    </citation>
    <scope>NUCLEOTIDE SEQUENCE [LARGE SCALE GENOMIC DNA]</scope>
</reference>
<evidence type="ECO:0000313" key="2">
    <source>
        <dbReference type="EMBL" id="GBP04406.1"/>
    </source>
</evidence>
<dbReference type="AlphaFoldDB" id="A0A4C1SR64"/>
<keyword evidence="3" id="KW-1185">Reference proteome</keyword>
<feature type="compositionally biased region" description="Polar residues" evidence="1">
    <location>
        <begin position="74"/>
        <end position="85"/>
    </location>
</feature>
<organism evidence="2 3">
    <name type="scientific">Eumeta variegata</name>
    <name type="common">Bagworm moth</name>
    <name type="synonym">Eumeta japonica</name>
    <dbReference type="NCBI Taxonomy" id="151549"/>
    <lineage>
        <taxon>Eukaryota</taxon>
        <taxon>Metazoa</taxon>
        <taxon>Ecdysozoa</taxon>
        <taxon>Arthropoda</taxon>
        <taxon>Hexapoda</taxon>
        <taxon>Insecta</taxon>
        <taxon>Pterygota</taxon>
        <taxon>Neoptera</taxon>
        <taxon>Endopterygota</taxon>
        <taxon>Lepidoptera</taxon>
        <taxon>Glossata</taxon>
        <taxon>Ditrysia</taxon>
        <taxon>Tineoidea</taxon>
        <taxon>Psychidae</taxon>
        <taxon>Oiketicinae</taxon>
        <taxon>Eumeta</taxon>
    </lineage>
</organism>
<name>A0A4C1SR64_EUMVA</name>
<dbReference type="Proteomes" id="UP000299102">
    <property type="component" value="Unassembled WGS sequence"/>
</dbReference>
<proteinExistence type="predicted"/>
<accession>A0A4C1SR64</accession>
<protein>
    <submittedName>
        <fullName evidence="2">Uncharacterized protein</fullName>
    </submittedName>
</protein>
<feature type="region of interest" description="Disordered" evidence="1">
    <location>
        <begin position="22"/>
        <end position="86"/>
    </location>
</feature>
<comment type="caution">
    <text evidence="2">The sequence shown here is derived from an EMBL/GenBank/DDBJ whole genome shotgun (WGS) entry which is preliminary data.</text>
</comment>
<dbReference type="OrthoDB" id="2556847at2759"/>
<dbReference type="EMBL" id="BGZK01007531">
    <property type="protein sequence ID" value="GBP04406.1"/>
    <property type="molecule type" value="Genomic_DNA"/>
</dbReference>
<feature type="compositionally biased region" description="Polar residues" evidence="1">
    <location>
        <begin position="42"/>
        <end position="64"/>
    </location>
</feature>
<sequence>MGKYRQQRSTIHRIRLYTTVASSPKNQTKRIHKQRRFAHKPSTANNKINRQQQQQFHQYHTSSPLIADSPSPSPSGTAISSATTKPPTLQLPMQMLQQQQFTITSIWAVACPNSKLFNLYKALKGSFSGCNP</sequence>